<dbReference type="EMBL" id="JABEXW010000277">
    <property type="protein sequence ID" value="KAF4966705.1"/>
    <property type="molecule type" value="Genomic_DNA"/>
</dbReference>
<reference evidence="3" key="2">
    <citation type="submission" date="2020-05" db="EMBL/GenBank/DDBJ databases">
        <authorList>
            <person name="Kim H.-S."/>
            <person name="Proctor R.H."/>
            <person name="Brown D.W."/>
        </authorList>
    </citation>
    <scope>NUCLEOTIDE SEQUENCE</scope>
    <source>
        <strain evidence="3">NRRL 20472</strain>
    </source>
</reference>
<dbReference type="InterPro" id="IPR016181">
    <property type="entry name" value="Acyl_CoA_acyltransferase"/>
</dbReference>
<keyword evidence="1" id="KW-0808">Transferase</keyword>
<accession>A0A8H4TYY5</accession>
<feature type="domain" description="N-acetyltransferase" evidence="2">
    <location>
        <begin position="21"/>
        <end position="168"/>
    </location>
</feature>
<gene>
    <name evidence="3" type="ORF">FSARC_5649</name>
</gene>
<evidence type="ECO:0000313" key="3">
    <source>
        <dbReference type="EMBL" id="KAF4966705.1"/>
    </source>
</evidence>
<dbReference type="PROSITE" id="PS51186">
    <property type="entry name" value="GNAT"/>
    <property type="match status" value="1"/>
</dbReference>
<evidence type="ECO:0000256" key="1">
    <source>
        <dbReference type="ARBA" id="ARBA00022679"/>
    </source>
</evidence>
<protein>
    <recommendedName>
        <fullName evidence="2">N-acetyltransferase domain-containing protein</fullName>
    </recommendedName>
</protein>
<dbReference type="InterPro" id="IPR050769">
    <property type="entry name" value="NAT_camello-type"/>
</dbReference>
<dbReference type="AlphaFoldDB" id="A0A8H4TYY5"/>
<keyword evidence="4" id="KW-1185">Reference proteome</keyword>
<dbReference type="PANTHER" id="PTHR13947">
    <property type="entry name" value="GNAT FAMILY N-ACETYLTRANSFERASE"/>
    <property type="match status" value="1"/>
</dbReference>
<dbReference type="InterPro" id="IPR000182">
    <property type="entry name" value="GNAT_dom"/>
</dbReference>
<organism evidence="3 4">
    <name type="scientific">Fusarium sarcochroum</name>
    <dbReference type="NCBI Taxonomy" id="1208366"/>
    <lineage>
        <taxon>Eukaryota</taxon>
        <taxon>Fungi</taxon>
        <taxon>Dikarya</taxon>
        <taxon>Ascomycota</taxon>
        <taxon>Pezizomycotina</taxon>
        <taxon>Sordariomycetes</taxon>
        <taxon>Hypocreomycetidae</taxon>
        <taxon>Hypocreales</taxon>
        <taxon>Nectriaceae</taxon>
        <taxon>Fusarium</taxon>
        <taxon>Fusarium lateritium species complex</taxon>
    </lineage>
</organism>
<dbReference type="CDD" id="cd04301">
    <property type="entry name" value="NAT_SF"/>
    <property type="match status" value="1"/>
</dbReference>
<dbReference type="Pfam" id="PF00583">
    <property type="entry name" value="Acetyltransf_1"/>
    <property type="match status" value="1"/>
</dbReference>
<name>A0A8H4TYY5_9HYPO</name>
<dbReference type="SUPFAM" id="SSF55729">
    <property type="entry name" value="Acyl-CoA N-acyltransferases (Nat)"/>
    <property type="match status" value="1"/>
</dbReference>
<reference evidence="3" key="1">
    <citation type="journal article" date="2020" name="BMC Genomics">
        <title>Correction to: Identification and distribution of gene clusters required for synthesis of sphingolipid metabolism inhibitors in diverse species of the filamentous fungus Fusarium.</title>
        <authorList>
            <person name="Kim H.S."/>
            <person name="Lohmar J.M."/>
            <person name="Busman M."/>
            <person name="Brown D.W."/>
            <person name="Naumann T.A."/>
            <person name="Divon H.H."/>
            <person name="Lysoe E."/>
            <person name="Uhlig S."/>
            <person name="Proctor R.H."/>
        </authorList>
    </citation>
    <scope>NUCLEOTIDE SEQUENCE</scope>
    <source>
        <strain evidence="3">NRRL 20472</strain>
    </source>
</reference>
<dbReference type="Proteomes" id="UP000622797">
    <property type="component" value="Unassembled WGS sequence"/>
</dbReference>
<dbReference type="GO" id="GO:0008080">
    <property type="term" value="F:N-acetyltransferase activity"/>
    <property type="evidence" value="ECO:0007669"/>
    <property type="project" value="InterPro"/>
</dbReference>
<proteinExistence type="predicted"/>
<dbReference type="OrthoDB" id="41532at2759"/>
<dbReference type="Gene3D" id="3.40.630.30">
    <property type="match status" value="1"/>
</dbReference>
<evidence type="ECO:0000259" key="2">
    <source>
        <dbReference type="PROSITE" id="PS51186"/>
    </source>
</evidence>
<sequence length="168" mass="19165">MTCDDSVSKPLILRTHRPGDIGYITYRHGEFYAREHGFSDSFESLVSRIGADFLDNLQPNLDRCWIAEKNGAFLGCVMLVQDKKPDTAKLRLLFVDDNARGLGVGTRLIQECINFAREAGYTHIDLWTQSVLEGARRLYSKAGFKMVETKVHHDWGVRLVGEFWTLKL</sequence>
<comment type="caution">
    <text evidence="3">The sequence shown here is derived from an EMBL/GenBank/DDBJ whole genome shotgun (WGS) entry which is preliminary data.</text>
</comment>
<evidence type="ECO:0000313" key="4">
    <source>
        <dbReference type="Proteomes" id="UP000622797"/>
    </source>
</evidence>
<dbReference type="PANTHER" id="PTHR13947:SF37">
    <property type="entry name" value="LD18367P"/>
    <property type="match status" value="1"/>
</dbReference>